<dbReference type="PRINTS" id="PR00633">
    <property type="entry name" value="RCCNDNSATION"/>
</dbReference>
<name>A0A024GES4_9STRA</name>
<dbReference type="InterPro" id="IPR051625">
    <property type="entry name" value="Signaling_Regulatory_Domain"/>
</dbReference>
<gene>
    <name evidence="5" type="ORF">BN9_056560</name>
</gene>
<accession>A0A024GES4</accession>
<dbReference type="PANTHER" id="PTHR22872">
    <property type="entry name" value="BTK-BINDING PROTEIN-RELATED"/>
    <property type="match status" value="1"/>
</dbReference>
<feature type="repeat" description="RCC1" evidence="3">
    <location>
        <begin position="157"/>
        <end position="209"/>
    </location>
</feature>
<feature type="repeat" description="RCC1" evidence="3">
    <location>
        <begin position="314"/>
        <end position="365"/>
    </location>
</feature>
<feature type="domain" description="BTB" evidence="4">
    <location>
        <begin position="392"/>
        <end position="459"/>
    </location>
</feature>
<feature type="repeat" description="RCC1" evidence="3">
    <location>
        <begin position="262"/>
        <end position="313"/>
    </location>
</feature>
<evidence type="ECO:0000259" key="4">
    <source>
        <dbReference type="PROSITE" id="PS50097"/>
    </source>
</evidence>
<dbReference type="Gene3D" id="3.30.710.10">
    <property type="entry name" value="Potassium Channel Kv1.1, Chain A"/>
    <property type="match status" value="1"/>
</dbReference>
<dbReference type="CDD" id="cd18294">
    <property type="entry name" value="BTB_POZ_BTBD19"/>
    <property type="match status" value="1"/>
</dbReference>
<evidence type="ECO:0000313" key="5">
    <source>
        <dbReference type="EMBL" id="CCI44832.1"/>
    </source>
</evidence>
<dbReference type="InterPro" id="IPR011333">
    <property type="entry name" value="SKP1/BTB/POZ_sf"/>
</dbReference>
<dbReference type="STRING" id="65357.A0A024GES4"/>
<dbReference type="Pfam" id="PF25390">
    <property type="entry name" value="WD40_RLD"/>
    <property type="match status" value="1"/>
</dbReference>
<dbReference type="Pfam" id="PF00651">
    <property type="entry name" value="BTB"/>
    <property type="match status" value="1"/>
</dbReference>
<comment type="caution">
    <text evidence="5">The sequence shown here is derived from an EMBL/GenBank/DDBJ whole genome shotgun (WGS) entry which is preliminary data.</text>
</comment>
<dbReference type="PROSITE" id="PS50097">
    <property type="entry name" value="BTB"/>
    <property type="match status" value="1"/>
</dbReference>
<dbReference type="SMART" id="SM00225">
    <property type="entry name" value="BTB"/>
    <property type="match status" value="1"/>
</dbReference>
<keyword evidence="2" id="KW-0677">Repeat</keyword>
<dbReference type="Gene3D" id="2.130.10.30">
    <property type="entry name" value="Regulator of chromosome condensation 1/beta-lactamase-inhibitor protein II"/>
    <property type="match status" value="2"/>
</dbReference>
<proteinExistence type="inferred from homology"/>
<evidence type="ECO:0000256" key="2">
    <source>
        <dbReference type="ARBA" id="ARBA00022737"/>
    </source>
</evidence>
<feature type="repeat" description="RCC1" evidence="3">
    <location>
        <begin position="105"/>
        <end position="156"/>
    </location>
</feature>
<dbReference type="InterPro" id="IPR000210">
    <property type="entry name" value="BTB/POZ_dom"/>
</dbReference>
<dbReference type="Pfam" id="PF24570">
    <property type="entry name" value="BACK_BPM_SPOP"/>
    <property type="match status" value="1"/>
</dbReference>
<dbReference type="SUPFAM" id="SSF54695">
    <property type="entry name" value="POZ domain"/>
    <property type="match status" value="1"/>
</dbReference>
<feature type="repeat" description="RCC1" evidence="3">
    <location>
        <begin position="53"/>
        <end position="104"/>
    </location>
</feature>
<feature type="repeat" description="RCC1" evidence="3">
    <location>
        <begin position="1"/>
        <end position="52"/>
    </location>
</feature>
<dbReference type="EMBL" id="CAIX01000080">
    <property type="protein sequence ID" value="CCI44832.1"/>
    <property type="molecule type" value="Genomic_DNA"/>
</dbReference>
<dbReference type="InParanoid" id="A0A024GES4"/>
<dbReference type="InterPro" id="IPR058923">
    <property type="entry name" value="RCC1-like_dom"/>
</dbReference>
<keyword evidence="6" id="KW-1185">Reference proteome</keyword>
<sequence>MTVYTWGRGEDGQLGLGDTSDQYHPILVEALQDRQIVQISCGSGHTVVLTDDGKVYTWGRGDDGRLGHGDNGWKFVPRLVEHLGDKEVCQVTCGSYHTAAVTVTGDLYTWGGGMYGKLGHGNENGHPTPSLVETMKGLYVRQVACGSRHTVVLLENQDVYTWGDKENGVSGHGDTNGHQYSPTCVSELVDKKIKQISACGFHTAALSESGQVYTFGEGKFGRLGHNSEQNQPVAKCIESLLGKRVKQVACGGFHTAAVTESGHVFTWGGGEHGQLGHGDKVNQITPTRVENLTDKYVVQVTCGWSHTVALTDNGEVLTWGNGDHGKLGHNDTNKVTVPKLIEMLTSKHVISIASYNEHTVALLNSDANIQKSVLHSSYKSDMRKLINNDEFSDVVFIVEGQAIHAHRAILSARSEHFRAMFASGMRESREETIHLQQLRLPVFLALLEFMYADNVTGNPHIAIELYAAADLYTLDRLKKICEALVHRAINVDNAATFLQAADELNCDRLRHICVSFIVRHFDTVTKTQGFANLSRDLILEILQIR</sequence>
<dbReference type="PROSITE" id="PS00626">
    <property type="entry name" value="RCC1_2"/>
    <property type="match status" value="5"/>
</dbReference>
<dbReference type="InterPro" id="IPR009091">
    <property type="entry name" value="RCC1/BLIP-II"/>
</dbReference>
<reference evidence="5 6" key="1">
    <citation type="submission" date="2012-05" db="EMBL/GenBank/DDBJ databases">
        <title>Recombination and specialization in a pathogen metapopulation.</title>
        <authorList>
            <person name="Gardiner A."/>
            <person name="Kemen E."/>
            <person name="Schultz-Larsen T."/>
            <person name="MacLean D."/>
            <person name="Van Oosterhout C."/>
            <person name="Jones J.D.G."/>
        </authorList>
    </citation>
    <scope>NUCLEOTIDE SEQUENCE [LARGE SCALE GENOMIC DNA]</scope>
    <source>
        <strain evidence="5 6">Ac Nc2</strain>
    </source>
</reference>
<dbReference type="InterPro" id="IPR056423">
    <property type="entry name" value="BACK_BPM_SPOP"/>
</dbReference>
<evidence type="ECO:0000256" key="3">
    <source>
        <dbReference type="PROSITE-ProRule" id="PRU00235"/>
    </source>
</evidence>
<dbReference type="SUPFAM" id="SSF50985">
    <property type="entry name" value="RCC1/BLIP-II"/>
    <property type="match status" value="2"/>
</dbReference>
<dbReference type="OrthoDB" id="8068875at2759"/>
<dbReference type="Proteomes" id="UP000053237">
    <property type="component" value="Unassembled WGS sequence"/>
</dbReference>
<dbReference type="AlphaFoldDB" id="A0A024GES4"/>
<evidence type="ECO:0000313" key="6">
    <source>
        <dbReference type="Proteomes" id="UP000053237"/>
    </source>
</evidence>
<dbReference type="Gene3D" id="1.25.40.420">
    <property type="match status" value="1"/>
</dbReference>
<organism evidence="5 6">
    <name type="scientific">Albugo candida</name>
    <dbReference type="NCBI Taxonomy" id="65357"/>
    <lineage>
        <taxon>Eukaryota</taxon>
        <taxon>Sar</taxon>
        <taxon>Stramenopiles</taxon>
        <taxon>Oomycota</taxon>
        <taxon>Peronosporomycetes</taxon>
        <taxon>Albuginales</taxon>
        <taxon>Albuginaceae</taxon>
        <taxon>Albugo</taxon>
    </lineage>
</organism>
<dbReference type="PROSITE" id="PS50012">
    <property type="entry name" value="RCC1_3"/>
    <property type="match status" value="7"/>
</dbReference>
<evidence type="ECO:0000256" key="1">
    <source>
        <dbReference type="ARBA" id="ARBA00010846"/>
    </source>
</evidence>
<dbReference type="InterPro" id="IPR000408">
    <property type="entry name" value="Reg_chr_condens"/>
</dbReference>
<dbReference type="CDD" id="cd14733">
    <property type="entry name" value="BACK"/>
    <property type="match status" value="1"/>
</dbReference>
<comment type="similarity">
    <text evidence="1">Belongs to the Tdpoz family.</text>
</comment>
<feature type="repeat" description="RCC1" evidence="3">
    <location>
        <begin position="210"/>
        <end position="261"/>
    </location>
</feature>
<protein>
    <recommendedName>
        <fullName evidence="4">BTB domain-containing protein</fullName>
    </recommendedName>
</protein>